<proteinExistence type="predicted"/>
<dbReference type="Pfam" id="PF13475">
    <property type="entry name" value="DUF4116"/>
    <property type="match status" value="4"/>
</dbReference>
<feature type="domain" description="DUF4116" evidence="1">
    <location>
        <begin position="40"/>
        <end position="88"/>
    </location>
</feature>
<dbReference type="VEuPathDB" id="AmoebaDB:NAEGRDRAFT_69452"/>
<dbReference type="KEGG" id="ngr:NAEGRDRAFT_69452"/>
<organism evidence="3">
    <name type="scientific">Naegleria gruberi</name>
    <name type="common">Amoeba</name>
    <dbReference type="NCBI Taxonomy" id="5762"/>
    <lineage>
        <taxon>Eukaryota</taxon>
        <taxon>Discoba</taxon>
        <taxon>Heterolobosea</taxon>
        <taxon>Tetramitia</taxon>
        <taxon>Eutetramitia</taxon>
        <taxon>Vahlkampfiidae</taxon>
        <taxon>Naegleria</taxon>
    </lineage>
</organism>
<evidence type="ECO:0000259" key="1">
    <source>
        <dbReference type="Pfam" id="PF13475"/>
    </source>
</evidence>
<dbReference type="GeneID" id="8852269"/>
<name>D2VKN1_NAEGR</name>
<dbReference type="InParanoid" id="D2VKN1"/>
<protein>
    <submittedName>
        <fullName evidence="2">Predicted protein</fullName>
    </submittedName>
</protein>
<keyword evidence="3" id="KW-1185">Reference proteome</keyword>
<accession>D2VKN1</accession>
<dbReference type="InterPro" id="IPR025197">
    <property type="entry name" value="DUF4116"/>
</dbReference>
<evidence type="ECO:0000313" key="3">
    <source>
        <dbReference type="Proteomes" id="UP000006671"/>
    </source>
</evidence>
<feature type="domain" description="DUF4116" evidence="1">
    <location>
        <begin position="90"/>
        <end position="138"/>
    </location>
</feature>
<dbReference type="RefSeq" id="XP_002675462.1">
    <property type="nucleotide sequence ID" value="XM_002675416.1"/>
</dbReference>
<sequence length="324" mass="37523">MFSNTYLKKKFETISKSTIRWIYNKEIINTQFIPIEFSNDYDYVKKSVSKKGELLRFASLELRNNREIVTIAVLDSPWIMHRISSDLKEDQEFILELISKTPDGKGFEFASLDLKMNAEFVLKCLKVNGYVIKLTPPRVRTRELLLKAVDQGGNHVEYVIGFAMGYVPELGSDRDFVLKSIGRCGSLLEHVCEEFRNDKEIVYRATLNDERAFLFASDELKKDREFVLKCVKNQGNILSYADNDITSDWNFIFECIKQNGQALEGTPLSYRFDEHLKLQALSLHGFLSQTDYSANYRDLRIEYEYPELLELDSFKSVAQNSASK</sequence>
<reference evidence="2 3" key="1">
    <citation type="journal article" date="2010" name="Cell">
        <title>The genome of Naegleria gruberi illuminates early eukaryotic versatility.</title>
        <authorList>
            <person name="Fritz-Laylin L.K."/>
            <person name="Prochnik S.E."/>
            <person name="Ginger M.L."/>
            <person name="Dacks J.B."/>
            <person name="Carpenter M.L."/>
            <person name="Field M.C."/>
            <person name="Kuo A."/>
            <person name="Paredez A."/>
            <person name="Chapman J."/>
            <person name="Pham J."/>
            <person name="Shu S."/>
            <person name="Neupane R."/>
            <person name="Cipriano M."/>
            <person name="Mancuso J."/>
            <person name="Tu H."/>
            <person name="Salamov A."/>
            <person name="Lindquist E."/>
            <person name="Shapiro H."/>
            <person name="Lucas S."/>
            <person name="Grigoriev I.V."/>
            <person name="Cande W.Z."/>
            <person name="Fulton C."/>
            <person name="Rokhsar D.S."/>
            <person name="Dawson S.C."/>
        </authorList>
    </citation>
    <scope>NUCLEOTIDE SEQUENCE [LARGE SCALE GENOMIC DNA]</scope>
    <source>
        <strain evidence="2 3">NEG-M</strain>
    </source>
</reference>
<gene>
    <name evidence="2" type="ORF">NAEGRDRAFT_69452</name>
</gene>
<dbReference type="EMBL" id="GG738878">
    <property type="protein sequence ID" value="EFC42718.1"/>
    <property type="molecule type" value="Genomic_DNA"/>
</dbReference>
<feature type="domain" description="DUF4116" evidence="1">
    <location>
        <begin position="142"/>
        <end position="196"/>
    </location>
</feature>
<dbReference type="Proteomes" id="UP000006671">
    <property type="component" value="Unassembled WGS sequence"/>
</dbReference>
<feature type="domain" description="DUF4116" evidence="1">
    <location>
        <begin position="198"/>
        <end position="245"/>
    </location>
</feature>
<dbReference type="AlphaFoldDB" id="D2VKN1"/>
<evidence type="ECO:0000313" key="2">
    <source>
        <dbReference type="EMBL" id="EFC42718.1"/>
    </source>
</evidence>